<feature type="coiled-coil region" evidence="1">
    <location>
        <begin position="181"/>
        <end position="218"/>
    </location>
</feature>
<evidence type="ECO:0000313" key="4">
    <source>
        <dbReference type="Proteomes" id="UP000664081"/>
    </source>
</evidence>
<dbReference type="RefSeq" id="WP_207572978.1">
    <property type="nucleotide sequence ID" value="NZ_JAFNLQ010000025.1"/>
</dbReference>
<organism evidence="3 4">
    <name type="scientific">Staphylococcus nepalensis</name>
    <dbReference type="NCBI Taxonomy" id="214473"/>
    <lineage>
        <taxon>Bacteria</taxon>
        <taxon>Bacillati</taxon>
        <taxon>Bacillota</taxon>
        <taxon>Bacilli</taxon>
        <taxon>Bacillales</taxon>
        <taxon>Staphylococcaceae</taxon>
        <taxon>Staphylococcus</taxon>
    </lineage>
</organism>
<reference evidence="3 4" key="1">
    <citation type="submission" date="2021-03" db="EMBL/GenBank/DDBJ databases">
        <title>Staphylococci and Mammaliicocci in bats.</title>
        <authorList>
            <person name="Fountain K."/>
        </authorList>
    </citation>
    <scope>NUCLEOTIDE SEQUENCE [LARGE SCALE GENOMIC DNA]</scope>
    <source>
        <strain evidence="3 4">18_1_E_SW</strain>
    </source>
</reference>
<evidence type="ECO:0000313" key="3">
    <source>
        <dbReference type="EMBL" id="MBO1227624.1"/>
    </source>
</evidence>
<dbReference type="EMBL" id="JAFNLT010000008">
    <property type="protein sequence ID" value="MBO1227624.1"/>
    <property type="molecule type" value="Genomic_DNA"/>
</dbReference>
<feature type="transmembrane region" description="Helical" evidence="2">
    <location>
        <begin position="236"/>
        <end position="256"/>
    </location>
</feature>
<keyword evidence="2" id="KW-1133">Transmembrane helix</keyword>
<accession>A0ABS3L5E9</accession>
<gene>
    <name evidence="3" type="ORF">J3T88_09950</name>
</gene>
<dbReference type="Proteomes" id="UP000664081">
    <property type="component" value="Unassembled WGS sequence"/>
</dbReference>
<evidence type="ECO:0000256" key="1">
    <source>
        <dbReference type="SAM" id="Coils"/>
    </source>
</evidence>
<feature type="transmembrane region" description="Helical" evidence="2">
    <location>
        <begin position="276"/>
        <end position="297"/>
    </location>
</feature>
<feature type="transmembrane region" description="Helical" evidence="2">
    <location>
        <begin position="352"/>
        <end position="373"/>
    </location>
</feature>
<protein>
    <submittedName>
        <fullName evidence="3">Uncharacterized protein</fullName>
    </submittedName>
</protein>
<keyword evidence="2" id="KW-0472">Membrane</keyword>
<evidence type="ECO:0000256" key="2">
    <source>
        <dbReference type="SAM" id="Phobius"/>
    </source>
</evidence>
<name>A0ABS3L5E9_9STAP</name>
<keyword evidence="4" id="KW-1185">Reference proteome</keyword>
<comment type="caution">
    <text evidence="3">The sequence shown here is derived from an EMBL/GenBank/DDBJ whole genome shotgun (WGS) entry which is preliminary data.</text>
</comment>
<keyword evidence="1" id="KW-0175">Coiled coil</keyword>
<sequence>MSNYSLNEFKKDNNIITDEMRFDISNKFEEYIELFNENPLEFSDNEPSEFKFEGLISLCKHIDFNSIPYARLTDLIFQHDELGEYFFKNGEKDKKEESGIAPLLKSKFDSFVLEKYSLKNHFNKELDMDEIEDLDSIFRDNSSIEQGEIEIDINEIKIIYKMFEHIELAEAQKLNLFIHQKEKIKSISHSLDSQNEQLEQQEKLVKSQNKKIKKQQKLVKSQQELVKSNEKIYSKVMSSFISILGIFSAILMGAFGGIKGFTSLFSTNKNLIDLTIIATMGFIMLMIFTFLLLNSISKMTGEKLYEKAKSNWWFTRHPTLIISLSLAFCILFLLTFSKYHEAINKTLQINNFWLIVILSLLPFFIFVILSFRFRKPKSKKNKTKQILGQK</sequence>
<dbReference type="SUPFAM" id="SSF103473">
    <property type="entry name" value="MFS general substrate transporter"/>
    <property type="match status" value="1"/>
</dbReference>
<proteinExistence type="predicted"/>
<feature type="transmembrane region" description="Helical" evidence="2">
    <location>
        <begin position="318"/>
        <end position="340"/>
    </location>
</feature>
<dbReference type="InterPro" id="IPR036259">
    <property type="entry name" value="MFS_trans_sf"/>
</dbReference>
<keyword evidence="2" id="KW-0812">Transmembrane</keyword>